<sequence length="458" mass="52387">MALAWAFPFVLVVQNFLQVHGAKATLPAHPRIYFADVPDYYKSNPFEPKKGGALDDRTLGSQLLGNLISREAELWTTHWSVVDLWWIKQIFISPLRVHDYAQADVVFVAAVLDPQMTNDEQCTSFFEDFAPKHLPFLKSKPHLLVLSHGLVYQNPGWEGKHPRCWQHPHARHFTILSQEALAASVDPQPVGSDWANFVAFPMMARLHFHRGGLQLWKRFDTEAMLAQKSRLVFSSFLVKRYPAYPSRTAAHAQCLAAPSLCEHYHFDSSDEPHSISEVQKGFERSWYALMPEADFKIRNSFYDALVALCLPVVFEADFMRHLPFTDMVDYSIFVRYVDESLFVPEGTNASVVETLANEHVEADALESLKTLHSIAHVFQYMENPAHELIRFDQRNMVHPEDDAFTFTMKAVLRNLCRRGKFEPRRCRVFSRNYGIKRPVGGLVPNGTEGKETFSTASN</sequence>
<dbReference type="PANTHER" id="PTHR11062:SF117">
    <property type="entry name" value="XYLOGLUCAN-SPECIFIC GALACTURONOSYLTRANSFERASE 1"/>
    <property type="match status" value="1"/>
</dbReference>
<keyword evidence="7" id="KW-1185">Reference proteome</keyword>
<evidence type="ECO:0000313" key="7">
    <source>
        <dbReference type="Proteomes" id="UP001491310"/>
    </source>
</evidence>
<evidence type="ECO:0000256" key="3">
    <source>
        <dbReference type="ARBA" id="ARBA00023034"/>
    </source>
</evidence>
<comment type="subcellular location">
    <subcellularLocation>
        <location evidence="1">Golgi apparatus membrane</location>
        <topology evidence="1">Single-pass type II membrane protein</topology>
    </subcellularLocation>
</comment>
<feature type="domain" description="Exostosin GT47" evidence="5">
    <location>
        <begin position="32"/>
        <end position="340"/>
    </location>
</feature>
<dbReference type="InterPro" id="IPR004263">
    <property type="entry name" value="Exostosin"/>
</dbReference>
<comment type="caution">
    <text evidence="6">The sequence shown here is derived from an EMBL/GenBank/DDBJ whole genome shotgun (WGS) entry which is preliminary data.</text>
</comment>
<dbReference type="PANTHER" id="PTHR11062">
    <property type="entry name" value="EXOSTOSIN HEPARAN SULFATE GLYCOSYLTRANSFERASE -RELATED"/>
    <property type="match status" value="1"/>
</dbReference>
<evidence type="ECO:0000313" key="6">
    <source>
        <dbReference type="EMBL" id="KAK9919118.1"/>
    </source>
</evidence>
<reference evidence="6 7" key="1">
    <citation type="journal article" date="2024" name="Nat. Commun.">
        <title>Phylogenomics reveals the evolutionary origins of lichenization in chlorophyte algae.</title>
        <authorList>
            <person name="Puginier C."/>
            <person name="Libourel C."/>
            <person name="Otte J."/>
            <person name="Skaloud P."/>
            <person name="Haon M."/>
            <person name="Grisel S."/>
            <person name="Petersen M."/>
            <person name="Berrin J.G."/>
            <person name="Delaux P.M."/>
            <person name="Dal Grande F."/>
            <person name="Keller J."/>
        </authorList>
    </citation>
    <scope>NUCLEOTIDE SEQUENCE [LARGE SCALE GENOMIC DNA]</scope>
    <source>
        <strain evidence="6 7">SAG 216-7</strain>
    </source>
</reference>
<dbReference type="Pfam" id="PF03016">
    <property type="entry name" value="Exostosin_GT47"/>
    <property type="match status" value="1"/>
</dbReference>
<feature type="signal peptide" evidence="4">
    <location>
        <begin position="1"/>
        <end position="21"/>
    </location>
</feature>
<dbReference type="Proteomes" id="UP001491310">
    <property type="component" value="Unassembled WGS sequence"/>
</dbReference>
<protein>
    <recommendedName>
        <fullName evidence="5">Exostosin GT47 domain-containing protein</fullName>
    </recommendedName>
</protein>
<dbReference type="EMBL" id="JALJOT010000001">
    <property type="protein sequence ID" value="KAK9919118.1"/>
    <property type="molecule type" value="Genomic_DNA"/>
</dbReference>
<name>A0ABR2Z697_9CHLO</name>
<keyword evidence="3" id="KW-0333">Golgi apparatus</keyword>
<gene>
    <name evidence="6" type="ORF">WJX75_009512</name>
</gene>
<comment type="similarity">
    <text evidence="2">Belongs to the glycosyltransferase 47 family.</text>
</comment>
<evidence type="ECO:0000256" key="1">
    <source>
        <dbReference type="ARBA" id="ARBA00004323"/>
    </source>
</evidence>
<organism evidence="6 7">
    <name type="scientific">Coccomyxa subellipsoidea</name>
    <dbReference type="NCBI Taxonomy" id="248742"/>
    <lineage>
        <taxon>Eukaryota</taxon>
        <taxon>Viridiplantae</taxon>
        <taxon>Chlorophyta</taxon>
        <taxon>core chlorophytes</taxon>
        <taxon>Trebouxiophyceae</taxon>
        <taxon>Trebouxiophyceae incertae sedis</taxon>
        <taxon>Coccomyxaceae</taxon>
        <taxon>Coccomyxa</taxon>
    </lineage>
</organism>
<dbReference type="InterPro" id="IPR040911">
    <property type="entry name" value="Exostosin_GT47"/>
</dbReference>
<accession>A0ABR2Z697</accession>
<evidence type="ECO:0000256" key="4">
    <source>
        <dbReference type="SAM" id="SignalP"/>
    </source>
</evidence>
<keyword evidence="4" id="KW-0732">Signal</keyword>
<evidence type="ECO:0000259" key="5">
    <source>
        <dbReference type="Pfam" id="PF03016"/>
    </source>
</evidence>
<feature type="chain" id="PRO_5045201584" description="Exostosin GT47 domain-containing protein" evidence="4">
    <location>
        <begin position="22"/>
        <end position="458"/>
    </location>
</feature>
<proteinExistence type="inferred from homology"/>
<evidence type="ECO:0000256" key="2">
    <source>
        <dbReference type="ARBA" id="ARBA00010271"/>
    </source>
</evidence>